<dbReference type="GO" id="GO:0046872">
    <property type="term" value="F:metal ion binding"/>
    <property type="evidence" value="ECO:0007669"/>
    <property type="project" value="InterPro"/>
</dbReference>
<dbReference type="InterPro" id="IPR006158">
    <property type="entry name" value="Cobalamin-bd"/>
</dbReference>
<dbReference type="NCBIfam" id="TIGR01764">
    <property type="entry name" value="excise"/>
    <property type="match status" value="1"/>
</dbReference>
<dbReference type="EMBL" id="CP036402">
    <property type="protein sequence ID" value="QBI19427.1"/>
    <property type="molecule type" value="Genomic_DNA"/>
</dbReference>
<dbReference type="CDD" id="cd02065">
    <property type="entry name" value="B12-binding_like"/>
    <property type="match status" value="1"/>
</dbReference>
<dbReference type="Proteomes" id="UP000291469">
    <property type="component" value="Chromosome"/>
</dbReference>
<feature type="domain" description="B12-binding" evidence="1">
    <location>
        <begin position="166"/>
        <end position="295"/>
    </location>
</feature>
<proteinExistence type="predicted"/>
<dbReference type="Pfam" id="PF02310">
    <property type="entry name" value="B12-binding"/>
    <property type="match status" value="1"/>
</dbReference>
<evidence type="ECO:0000259" key="1">
    <source>
        <dbReference type="PROSITE" id="PS51332"/>
    </source>
</evidence>
<dbReference type="InterPro" id="IPR010093">
    <property type="entry name" value="SinI_DNA-bd"/>
</dbReference>
<evidence type="ECO:0000313" key="2">
    <source>
        <dbReference type="EMBL" id="QBI19427.1"/>
    </source>
</evidence>
<dbReference type="InterPro" id="IPR009061">
    <property type="entry name" value="DNA-bd_dom_put_sf"/>
</dbReference>
<dbReference type="SMART" id="SM01018">
    <property type="entry name" value="B12-binding_2"/>
    <property type="match status" value="1"/>
</dbReference>
<dbReference type="InterPro" id="IPR041657">
    <property type="entry name" value="HTH_17"/>
</dbReference>
<dbReference type="InterPro" id="IPR036594">
    <property type="entry name" value="Meth_synthase_dom"/>
</dbReference>
<sequence>MTEAVDSPTVDGDLLTLQQAADRLKVHYMTAYRWVRKGELPAFKAGGRLRVRTADLERFVSDREVDVARPSAQGQGTDWPTHVDRLHALLLGGEGVEAGNLVRKVVSDGASAGDAYLRLLAPALHRIGEDWAAGRITVADEHRATEIVSAIMARLSEFFRRRGPTRGTAVTLTAPGDHHAVPARMVADFLRAGGFDVHHLGPDVPLEDLTLFLQVVPNDVVCVSMSTPDLDKETERNVVAACRAALPDALVVFGGRGHRPERARAAGAESVEDLAELTERLDALLESRTDDEPTFT</sequence>
<dbReference type="Gene3D" id="3.40.50.280">
    <property type="entry name" value="Cobalamin-binding domain"/>
    <property type="match status" value="1"/>
</dbReference>
<accession>A0A411YE96</accession>
<dbReference type="OrthoDB" id="9800334at2"/>
<dbReference type="Pfam" id="PF02607">
    <property type="entry name" value="B12-binding_2"/>
    <property type="match status" value="1"/>
</dbReference>
<name>A0A411YE96_9ACTN</name>
<dbReference type="AlphaFoldDB" id="A0A411YE96"/>
<dbReference type="InterPro" id="IPR003759">
    <property type="entry name" value="Cbl-bd_cap"/>
</dbReference>
<reference evidence="2 3" key="1">
    <citation type="submission" date="2019-01" db="EMBL/GenBank/DDBJ databases">
        <title>Egibacter rhizosphaerae EGI 80759T.</title>
        <authorList>
            <person name="Chen D.-D."/>
            <person name="Tian Y."/>
            <person name="Jiao J.-Y."/>
            <person name="Zhang X.-T."/>
            <person name="Zhang Y.-G."/>
            <person name="Zhang Y."/>
            <person name="Xiao M."/>
            <person name="Shu W.-S."/>
            <person name="Li W.-J."/>
        </authorList>
    </citation>
    <scope>NUCLEOTIDE SEQUENCE [LARGE SCALE GENOMIC DNA]</scope>
    <source>
        <strain evidence="2 3">EGI 80759</strain>
    </source>
</reference>
<keyword evidence="3" id="KW-1185">Reference proteome</keyword>
<evidence type="ECO:0000313" key="3">
    <source>
        <dbReference type="Proteomes" id="UP000291469"/>
    </source>
</evidence>
<dbReference type="GO" id="GO:0003677">
    <property type="term" value="F:DNA binding"/>
    <property type="evidence" value="ECO:0007669"/>
    <property type="project" value="InterPro"/>
</dbReference>
<dbReference type="Pfam" id="PF12728">
    <property type="entry name" value="HTH_17"/>
    <property type="match status" value="1"/>
</dbReference>
<dbReference type="KEGG" id="erz:ER308_07585"/>
<dbReference type="SUPFAM" id="SSF52242">
    <property type="entry name" value="Cobalamin (vitamin B12)-binding domain"/>
    <property type="match status" value="1"/>
</dbReference>
<gene>
    <name evidence="2" type="ORF">ER308_07585</name>
</gene>
<dbReference type="Gene3D" id="1.10.1240.10">
    <property type="entry name" value="Methionine synthase domain"/>
    <property type="match status" value="1"/>
</dbReference>
<organism evidence="2 3">
    <name type="scientific">Egibacter rhizosphaerae</name>
    <dbReference type="NCBI Taxonomy" id="1670831"/>
    <lineage>
        <taxon>Bacteria</taxon>
        <taxon>Bacillati</taxon>
        <taxon>Actinomycetota</taxon>
        <taxon>Nitriliruptoria</taxon>
        <taxon>Egibacterales</taxon>
        <taxon>Egibacteraceae</taxon>
        <taxon>Egibacter</taxon>
    </lineage>
</organism>
<dbReference type="PROSITE" id="PS51332">
    <property type="entry name" value="B12_BINDING"/>
    <property type="match status" value="1"/>
</dbReference>
<dbReference type="GO" id="GO:0031419">
    <property type="term" value="F:cobalamin binding"/>
    <property type="evidence" value="ECO:0007669"/>
    <property type="project" value="InterPro"/>
</dbReference>
<dbReference type="SUPFAM" id="SSF46955">
    <property type="entry name" value="Putative DNA-binding domain"/>
    <property type="match status" value="1"/>
</dbReference>
<protein>
    <submittedName>
        <fullName evidence="2">Helix-turn-helix domain-containing protein</fullName>
    </submittedName>
</protein>
<dbReference type="RefSeq" id="WP_131154424.1">
    <property type="nucleotide sequence ID" value="NZ_CP036402.1"/>
</dbReference>
<dbReference type="InterPro" id="IPR036724">
    <property type="entry name" value="Cobalamin-bd_sf"/>
</dbReference>